<dbReference type="AlphaFoldDB" id="A0A5N6U680"/>
<dbReference type="EMBL" id="ML742032">
    <property type="protein sequence ID" value="KAE8154147.1"/>
    <property type="molecule type" value="Genomic_DNA"/>
</dbReference>
<keyword evidence="2" id="KW-0808">Transferase</keyword>
<dbReference type="Gene3D" id="3.90.1200.10">
    <property type="match status" value="1"/>
</dbReference>
<sequence>MANETNMSHQAKSHLLSVRLWIGKRLFRRVGRSGVRISPHRIIKGPCEITELAALKYVAKHTSIPVPKVLNVYHHRDGLYIELDYVSGTDLQAAWLGGCLSQDQKRNIITEVTGYVSQLRTLEPPHKGIVGSADLEACLDHRVGPSTFGPFNEHAEFHSFLRRNVLIENCTQVFGEEVTDCHSRHYRSCFSHADLCPRNIIVDNGKVSAIIDWEFGGWYPEYWEYTKAHFGQIEMPEWYEGLESTMARYDVELRAERALWRQCDQPGMPL</sequence>
<keyword evidence="3" id="KW-1185">Reference proteome</keyword>
<organism evidence="2 3">
    <name type="scientific">Aspergillus avenaceus</name>
    <dbReference type="NCBI Taxonomy" id="36643"/>
    <lineage>
        <taxon>Eukaryota</taxon>
        <taxon>Fungi</taxon>
        <taxon>Dikarya</taxon>
        <taxon>Ascomycota</taxon>
        <taxon>Pezizomycotina</taxon>
        <taxon>Eurotiomycetes</taxon>
        <taxon>Eurotiomycetidae</taxon>
        <taxon>Eurotiales</taxon>
        <taxon>Aspergillaceae</taxon>
        <taxon>Aspergillus</taxon>
        <taxon>Aspergillus subgen. Circumdati</taxon>
    </lineage>
</organism>
<protein>
    <submittedName>
        <fullName evidence="2">Kinase-like protein</fullName>
    </submittedName>
</protein>
<dbReference type="GO" id="GO:0016301">
    <property type="term" value="F:kinase activity"/>
    <property type="evidence" value="ECO:0007669"/>
    <property type="project" value="UniProtKB-KW"/>
</dbReference>
<dbReference type="SUPFAM" id="SSF56112">
    <property type="entry name" value="Protein kinase-like (PK-like)"/>
    <property type="match status" value="1"/>
</dbReference>
<evidence type="ECO:0000313" key="2">
    <source>
        <dbReference type="EMBL" id="KAE8154147.1"/>
    </source>
</evidence>
<dbReference type="InterPro" id="IPR011009">
    <property type="entry name" value="Kinase-like_dom_sf"/>
</dbReference>
<keyword evidence="2" id="KW-0418">Kinase</keyword>
<dbReference type="Proteomes" id="UP000325780">
    <property type="component" value="Unassembled WGS sequence"/>
</dbReference>
<evidence type="ECO:0000313" key="3">
    <source>
        <dbReference type="Proteomes" id="UP000325780"/>
    </source>
</evidence>
<dbReference type="PANTHER" id="PTHR21310">
    <property type="entry name" value="AMINOGLYCOSIDE PHOSPHOTRANSFERASE-RELATED-RELATED"/>
    <property type="match status" value="1"/>
</dbReference>
<dbReference type="InterPro" id="IPR002575">
    <property type="entry name" value="Aminoglycoside_PTrfase"/>
</dbReference>
<evidence type="ECO:0000259" key="1">
    <source>
        <dbReference type="Pfam" id="PF01636"/>
    </source>
</evidence>
<name>A0A5N6U680_ASPAV</name>
<dbReference type="Pfam" id="PF01636">
    <property type="entry name" value="APH"/>
    <property type="match status" value="1"/>
</dbReference>
<dbReference type="InterPro" id="IPR051678">
    <property type="entry name" value="AGP_Transferase"/>
</dbReference>
<dbReference type="OrthoDB" id="2906425at2759"/>
<accession>A0A5N6U680</accession>
<gene>
    <name evidence="2" type="ORF">BDV25DRAFT_148324</name>
</gene>
<proteinExistence type="predicted"/>
<dbReference type="CDD" id="cd05120">
    <property type="entry name" value="APH_ChoK_like"/>
    <property type="match status" value="1"/>
</dbReference>
<feature type="domain" description="Aminoglycoside phosphotransferase" evidence="1">
    <location>
        <begin position="51"/>
        <end position="244"/>
    </location>
</feature>
<dbReference type="PANTHER" id="PTHR21310:SF58">
    <property type="entry name" value="AMINOGLYCOSIDE PHOSPHOTRANSFERASE DOMAIN-CONTAINING PROTEIN"/>
    <property type="match status" value="1"/>
</dbReference>
<reference evidence="2 3" key="1">
    <citation type="submission" date="2019-04" db="EMBL/GenBank/DDBJ databases">
        <title>Friends and foes A comparative genomics study of 23 Aspergillus species from section Flavi.</title>
        <authorList>
            <consortium name="DOE Joint Genome Institute"/>
            <person name="Kjaerbolling I."/>
            <person name="Vesth T."/>
            <person name="Frisvad J.C."/>
            <person name="Nybo J.L."/>
            <person name="Theobald S."/>
            <person name="Kildgaard S."/>
            <person name="Isbrandt T."/>
            <person name="Kuo A."/>
            <person name="Sato A."/>
            <person name="Lyhne E.K."/>
            <person name="Kogle M.E."/>
            <person name="Wiebenga A."/>
            <person name="Kun R.S."/>
            <person name="Lubbers R.J."/>
            <person name="Makela M.R."/>
            <person name="Barry K."/>
            <person name="Chovatia M."/>
            <person name="Clum A."/>
            <person name="Daum C."/>
            <person name="Haridas S."/>
            <person name="He G."/>
            <person name="LaButti K."/>
            <person name="Lipzen A."/>
            <person name="Mondo S."/>
            <person name="Riley R."/>
            <person name="Salamov A."/>
            <person name="Simmons B.A."/>
            <person name="Magnuson J.K."/>
            <person name="Henrissat B."/>
            <person name="Mortensen U.H."/>
            <person name="Larsen T.O."/>
            <person name="Devries R.P."/>
            <person name="Grigoriev I.V."/>
            <person name="Machida M."/>
            <person name="Baker S.E."/>
            <person name="Andersen M.R."/>
        </authorList>
    </citation>
    <scope>NUCLEOTIDE SEQUENCE [LARGE SCALE GENOMIC DNA]</scope>
    <source>
        <strain evidence="2 3">IBT 18842</strain>
    </source>
</reference>